<dbReference type="Pfam" id="PF01938">
    <property type="entry name" value="TRAM"/>
    <property type="match status" value="1"/>
</dbReference>
<evidence type="ECO:0000313" key="9">
    <source>
        <dbReference type="EMBL" id="KSU80882.1"/>
    </source>
</evidence>
<feature type="domain" description="TRAM" evidence="8">
    <location>
        <begin position="15"/>
        <end position="73"/>
    </location>
</feature>
<keyword evidence="1" id="KW-0004">4Fe-4S</keyword>
<keyword evidence="3 6" id="KW-0808">Transferase</keyword>
<dbReference type="SUPFAM" id="SSF50249">
    <property type="entry name" value="Nucleic acid-binding proteins"/>
    <property type="match status" value="1"/>
</dbReference>
<dbReference type="PROSITE" id="PS01230">
    <property type="entry name" value="TRMA_1"/>
    <property type="match status" value="1"/>
</dbReference>
<dbReference type="Gene3D" id="2.40.50.1070">
    <property type="match status" value="1"/>
</dbReference>
<dbReference type="GO" id="GO:0051539">
    <property type="term" value="F:4 iron, 4 sulfur cluster binding"/>
    <property type="evidence" value="ECO:0007669"/>
    <property type="project" value="UniProtKB-KW"/>
</dbReference>
<feature type="binding site" evidence="6">
    <location>
        <position position="349"/>
    </location>
    <ligand>
        <name>S-adenosyl-L-methionine</name>
        <dbReference type="ChEBI" id="CHEBI:59789"/>
    </ligand>
</feature>
<dbReference type="Pfam" id="PF05958">
    <property type="entry name" value="tRNA_U5-meth_tr"/>
    <property type="match status" value="1"/>
</dbReference>
<dbReference type="FunFam" id="2.40.50.140:FF:000097">
    <property type="entry name" value="23S rRNA (uracil(1939)-C(5))-methyltransferase RlmD"/>
    <property type="match status" value="1"/>
</dbReference>
<feature type="binding site" evidence="6">
    <location>
        <position position="328"/>
    </location>
    <ligand>
        <name>S-adenosyl-L-methionine</name>
        <dbReference type="ChEBI" id="CHEBI:59789"/>
    </ligand>
</feature>
<dbReference type="InterPro" id="IPR002792">
    <property type="entry name" value="TRAM_dom"/>
</dbReference>
<dbReference type="RefSeq" id="WP_061974307.1">
    <property type="nucleotide sequence ID" value="NZ_FMAV01000004.1"/>
</dbReference>
<dbReference type="InterPro" id="IPR010280">
    <property type="entry name" value="U5_MeTrfase_fam"/>
</dbReference>
<dbReference type="FunFam" id="3.40.50.150:FF:000009">
    <property type="entry name" value="23S rRNA (Uracil(1939)-C(5))-methyltransferase RlmD"/>
    <property type="match status" value="1"/>
</dbReference>
<reference evidence="9 10" key="1">
    <citation type="journal article" date="2014" name="Antonie Van Leeuwenhoek">
        <title>Fictibacillus enclensis sp. nov., isolated from marine sediment.</title>
        <authorList>
            <person name="Dastager S.G."/>
            <person name="Mawlankar R."/>
            <person name="Srinivasan K."/>
            <person name="Tang S.K."/>
            <person name="Lee J.C."/>
            <person name="Ramana V.V."/>
            <person name="Shouche Y.S."/>
        </authorList>
    </citation>
    <scope>NUCLEOTIDE SEQUENCE [LARGE SCALE GENOMIC DNA]</scope>
    <source>
        <strain evidence="9 10">NIO-1003</strain>
    </source>
</reference>
<dbReference type="Gene3D" id="3.40.50.150">
    <property type="entry name" value="Vaccinia Virus protein VP39"/>
    <property type="match status" value="1"/>
</dbReference>
<dbReference type="InterPro" id="IPR030390">
    <property type="entry name" value="MeTrfase_TrmA_AS"/>
</dbReference>
<dbReference type="PROSITE" id="PS50926">
    <property type="entry name" value="TRAM"/>
    <property type="match status" value="1"/>
</dbReference>
<dbReference type="OrthoDB" id="9804590at2"/>
<keyword evidence="1" id="KW-0479">Metal-binding</keyword>
<dbReference type="GO" id="GO:0070041">
    <property type="term" value="F:rRNA (uridine-C5-)-methyltransferase activity"/>
    <property type="evidence" value="ECO:0007669"/>
    <property type="project" value="TreeGrafter"/>
</dbReference>
<evidence type="ECO:0000256" key="4">
    <source>
        <dbReference type="ARBA" id="ARBA00022691"/>
    </source>
</evidence>
<dbReference type="NCBIfam" id="TIGR00479">
    <property type="entry name" value="rumA"/>
    <property type="match status" value="1"/>
</dbReference>
<organism evidence="9 10">
    <name type="scientific">Fictibacillus enclensis</name>
    <dbReference type="NCBI Taxonomy" id="1017270"/>
    <lineage>
        <taxon>Bacteria</taxon>
        <taxon>Bacillati</taxon>
        <taxon>Bacillota</taxon>
        <taxon>Bacilli</taxon>
        <taxon>Bacillales</taxon>
        <taxon>Fictibacillaceae</taxon>
        <taxon>Fictibacillus</taxon>
    </lineage>
</organism>
<keyword evidence="4 6" id="KW-0949">S-adenosyl-L-methionine</keyword>
<keyword evidence="10" id="KW-1185">Reference proteome</keyword>
<evidence type="ECO:0000256" key="2">
    <source>
        <dbReference type="ARBA" id="ARBA00022603"/>
    </source>
</evidence>
<comment type="similarity">
    <text evidence="6">Belongs to the class I-like SAM-binding methyltransferase superfamily. RNA M5U methyltransferase family.</text>
</comment>
<feature type="binding site" evidence="6">
    <location>
        <position position="397"/>
    </location>
    <ligand>
        <name>S-adenosyl-L-methionine</name>
        <dbReference type="ChEBI" id="CHEBI:59789"/>
    </ligand>
</feature>
<comment type="caution">
    <text evidence="9">The sequence shown here is derived from an EMBL/GenBank/DDBJ whole genome shotgun (WGS) entry which is preliminary data.</text>
</comment>
<keyword evidence="5" id="KW-0411">Iron-sulfur</keyword>
<dbReference type="InterPro" id="IPR030391">
    <property type="entry name" value="MeTrfase_TrmA_CS"/>
</dbReference>
<dbReference type="PANTHER" id="PTHR11061">
    <property type="entry name" value="RNA M5U METHYLTRANSFERASE"/>
    <property type="match status" value="1"/>
</dbReference>
<dbReference type="GO" id="GO:0070475">
    <property type="term" value="P:rRNA base methylation"/>
    <property type="evidence" value="ECO:0007669"/>
    <property type="project" value="TreeGrafter"/>
</dbReference>
<feature type="binding site" evidence="6">
    <location>
        <position position="299"/>
    </location>
    <ligand>
        <name>S-adenosyl-L-methionine</name>
        <dbReference type="ChEBI" id="CHEBI:59789"/>
    </ligand>
</feature>
<evidence type="ECO:0000256" key="3">
    <source>
        <dbReference type="ARBA" id="ARBA00022679"/>
    </source>
</evidence>
<sequence>MALPKETANHKQKTILTKGQTIPLNIKRLGINGEGVGFFKRTVVFVPGALPGEEIIAQIEKVYPNRAEAVVKRIKKKSRDRVVPPCPLYDECGGCQLQHLSYEGQLKEKQDVVRQAFERYTKIKPEKLPLRPTVGMQNPWEYRNKSQLQVAKEKEKVIAGLYGINSHRIIDLDQCIVQHPETVRVTNAVKRILEDLNIPVYHEKTRKGIIRTIVVRTGFETGETQLVLVTTQEKIPRKELLIAEIQKRIPEIKSIVQNVNDKKTSIIFGEKTIPLEGPETIGENLGSLSFELSARAFFQLNPQQTVKLYDEAKKAAKLTGKEKVVDAYCGTGTIGLWLAPDAAEIRGMDVIEESILNAKENAKRHEFTNTHYETGKAEVILPKWLKEGWKPDVIVVDPPRTGCDQAFLNTVGKIKPKRMVYVSCNPSTLAKDVHMLISHGFVLENLTPVDMFPQTAHVEVVCTLVQKNEG</sequence>
<dbReference type="Gene3D" id="2.40.50.140">
    <property type="entry name" value="Nucleic acid-binding proteins"/>
    <property type="match status" value="1"/>
</dbReference>
<proteinExistence type="inferred from homology"/>
<feature type="active site" evidence="7">
    <location>
        <position position="424"/>
    </location>
</feature>
<evidence type="ECO:0000256" key="1">
    <source>
        <dbReference type="ARBA" id="ARBA00022485"/>
    </source>
</evidence>
<evidence type="ECO:0000256" key="5">
    <source>
        <dbReference type="ARBA" id="ARBA00023014"/>
    </source>
</evidence>
<evidence type="ECO:0000256" key="6">
    <source>
        <dbReference type="PROSITE-ProRule" id="PRU01024"/>
    </source>
</evidence>
<dbReference type="PROSITE" id="PS51687">
    <property type="entry name" value="SAM_MT_RNA_M5U"/>
    <property type="match status" value="1"/>
</dbReference>
<dbReference type="PANTHER" id="PTHR11061:SF45">
    <property type="match status" value="1"/>
</dbReference>
<accession>A0A0V8J1D8</accession>
<keyword evidence="1" id="KW-0408">Iron</keyword>
<dbReference type="PROSITE" id="PS01231">
    <property type="entry name" value="TRMA_2"/>
    <property type="match status" value="1"/>
</dbReference>
<evidence type="ECO:0000256" key="7">
    <source>
        <dbReference type="PROSITE-ProRule" id="PRU10015"/>
    </source>
</evidence>
<dbReference type="FunFam" id="2.40.50.1070:FF:000003">
    <property type="entry name" value="23S rRNA (Uracil-5-)-methyltransferase RumA"/>
    <property type="match status" value="1"/>
</dbReference>
<evidence type="ECO:0000313" key="10">
    <source>
        <dbReference type="Proteomes" id="UP000054099"/>
    </source>
</evidence>
<dbReference type="InterPro" id="IPR012340">
    <property type="entry name" value="NA-bd_OB-fold"/>
</dbReference>
<name>A0A0V8J1D8_9BACL</name>
<dbReference type="SUPFAM" id="SSF53335">
    <property type="entry name" value="S-adenosyl-L-methionine-dependent methyltransferases"/>
    <property type="match status" value="1"/>
</dbReference>
<gene>
    <name evidence="9" type="ORF">AS030_18165</name>
</gene>
<dbReference type="InterPro" id="IPR029063">
    <property type="entry name" value="SAM-dependent_MTases_sf"/>
</dbReference>
<dbReference type="Proteomes" id="UP000054099">
    <property type="component" value="Unassembled WGS sequence"/>
</dbReference>
<keyword evidence="2 6" id="KW-0489">Methyltransferase</keyword>
<dbReference type="AlphaFoldDB" id="A0A0V8J1D8"/>
<evidence type="ECO:0000259" key="8">
    <source>
        <dbReference type="PROSITE" id="PS50926"/>
    </source>
</evidence>
<dbReference type="CDD" id="cd02440">
    <property type="entry name" value="AdoMet_MTases"/>
    <property type="match status" value="1"/>
</dbReference>
<feature type="active site" description="Nucleophile" evidence="6">
    <location>
        <position position="424"/>
    </location>
</feature>
<protein>
    <submittedName>
        <fullName evidence="9">RNA methyltransferase</fullName>
    </submittedName>
</protein>
<dbReference type="EMBL" id="LNQN01000006">
    <property type="protein sequence ID" value="KSU80882.1"/>
    <property type="molecule type" value="Genomic_DNA"/>
</dbReference>